<sequence>MLLLMSVWCVCVLFSLQRHIEGFTSNTRSMRFTFRSDDRMVITIPLGSLREIRAGQLMPDRFTCVFKDVYKVFLRGQPKALGVCQLVAGVFIISMGVLLSEGTAHPTHTTHTLHLNPLLYTMPSILFIISGMLSYAAGHTPHMGIMKLSFACNIVCTFWAIAAIVLCGNTNLAEHTPHVLALRVLVGVLLGGEMLVAIVMVYWESKAVCRDYFNILPTITLKQDT</sequence>
<reference evidence="7 8" key="1">
    <citation type="submission" date="2024-09" db="EMBL/GenBank/DDBJ databases">
        <title>A chromosome-level genome assembly of Gray's grenadier anchovy, Coilia grayii.</title>
        <authorList>
            <person name="Fu Z."/>
        </authorList>
    </citation>
    <scope>NUCLEOTIDE SEQUENCE [LARGE SCALE GENOMIC DNA]</scope>
    <source>
        <strain evidence="7">G4</strain>
        <tissue evidence="7">Muscle</tissue>
    </source>
</reference>
<dbReference type="Proteomes" id="UP001591681">
    <property type="component" value="Unassembled WGS sequence"/>
</dbReference>
<keyword evidence="4 5" id="KW-0472">Membrane</keyword>
<evidence type="ECO:0000256" key="6">
    <source>
        <dbReference type="SAM" id="SignalP"/>
    </source>
</evidence>
<dbReference type="GO" id="GO:0016020">
    <property type="term" value="C:membrane"/>
    <property type="evidence" value="ECO:0007669"/>
    <property type="project" value="UniProtKB-SubCell"/>
</dbReference>
<evidence type="ECO:0000256" key="2">
    <source>
        <dbReference type="ARBA" id="ARBA00022692"/>
    </source>
</evidence>
<evidence type="ECO:0000256" key="5">
    <source>
        <dbReference type="SAM" id="Phobius"/>
    </source>
</evidence>
<comment type="subcellular location">
    <subcellularLocation>
        <location evidence="1">Membrane</location>
        <topology evidence="1">Multi-pass membrane protein</topology>
    </subcellularLocation>
</comment>
<keyword evidence="6" id="KW-0732">Signal</keyword>
<feature type="chain" id="PRO_5044764270" evidence="6">
    <location>
        <begin position="23"/>
        <end position="225"/>
    </location>
</feature>
<name>A0ABD1J9I3_9TELE</name>
<feature type="transmembrane region" description="Helical" evidence="5">
    <location>
        <begin position="148"/>
        <end position="168"/>
    </location>
</feature>
<evidence type="ECO:0000256" key="1">
    <source>
        <dbReference type="ARBA" id="ARBA00004141"/>
    </source>
</evidence>
<keyword evidence="8" id="KW-1185">Reference proteome</keyword>
<evidence type="ECO:0000313" key="7">
    <source>
        <dbReference type="EMBL" id="KAL2083843.1"/>
    </source>
</evidence>
<keyword evidence="3 5" id="KW-1133">Transmembrane helix</keyword>
<evidence type="ECO:0000256" key="4">
    <source>
        <dbReference type="ARBA" id="ARBA00023136"/>
    </source>
</evidence>
<proteinExistence type="predicted"/>
<evidence type="ECO:0000313" key="8">
    <source>
        <dbReference type="Proteomes" id="UP001591681"/>
    </source>
</evidence>
<feature type="transmembrane region" description="Helical" evidence="5">
    <location>
        <begin position="118"/>
        <end position="136"/>
    </location>
</feature>
<dbReference type="Pfam" id="PF04103">
    <property type="entry name" value="CD20"/>
    <property type="match status" value="1"/>
</dbReference>
<accession>A0ABD1J9I3</accession>
<comment type="caution">
    <text evidence="7">The sequence shown here is derived from an EMBL/GenBank/DDBJ whole genome shotgun (WGS) entry which is preliminary data.</text>
</comment>
<evidence type="ECO:0000256" key="3">
    <source>
        <dbReference type="ARBA" id="ARBA00022989"/>
    </source>
</evidence>
<dbReference type="EMBL" id="JBHFQA010000017">
    <property type="protein sequence ID" value="KAL2083843.1"/>
    <property type="molecule type" value="Genomic_DNA"/>
</dbReference>
<keyword evidence="2 5" id="KW-0812">Transmembrane</keyword>
<feature type="transmembrane region" description="Helical" evidence="5">
    <location>
        <begin position="180"/>
        <end position="203"/>
    </location>
</feature>
<dbReference type="AlphaFoldDB" id="A0ABD1J9I3"/>
<protein>
    <submittedName>
        <fullName evidence="7">Uncharacterized protein</fullName>
    </submittedName>
</protein>
<organism evidence="7 8">
    <name type="scientific">Coilia grayii</name>
    <name type="common">Gray's grenadier anchovy</name>
    <dbReference type="NCBI Taxonomy" id="363190"/>
    <lineage>
        <taxon>Eukaryota</taxon>
        <taxon>Metazoa</taxon>
        <taxon>Chordata</taxon>
        <taxon>Craniata</taxon>
        <taxon>Vertebrata</taxon>
        <taxon>Euteleostomi</taxon>
        <taxon>Actinopterygii</taxon>
        <taxon>Neopterygii</taxon>
        <taxon>Teleostei</taxon>
        <taxon>Clupei</taxon>
        <taxon>Clupeiformes</taxon>
        <taxon>Clupeoidei</taxon>
        <taxon>Engraulidae</taxon>
        <taxon>Coilinae</taxon>
        <taxon>Coilia</taxon>
    </lineage>
</organism>
<dbReference type="InterPro" id="IPR007237">
    <property type="entry name" value="CD20-like"/>
</dbReference>
<gene>
    <name evidence="7" type="ORF">ACEWY4_019361</name>
</gene>
<feature type="signal peptide" evidence="6">
    <location>
        <begin position="1"/>
        <end position="22"/>
    </location>
</feature>
<feature type="transmembrane region" description="Helical" evidence="5">
    <location>
        <begin position="80"/>
        <end position="98"/>
    </location>
</feature>